<feature type="non-terminal residue" evidence="2">
    <location>
        <position position="276"/>
    </location>
</feature>
<feature type="region of interest" description="Disordered" evidence="1">
    <location>
        <begin position="1"/>
        <end position="162"/>
    </location>
</feature>
<sequence>ASGLAGGDPEGARHDHPPCRRSRRPAARAFGAWALAGRRPGPRSLRRRAGRRRRRDDGGRDRSRGAGRLPPARPARRPAQAGAARHAAPRAGHAGASGAPGRGLRCGARDGWPAQGAVHDDARQRGGDARPRGRLCVRPAAAGGGSGEPAAPQRPPAAGRRLVDGCAAAAARARWQRVVPLAGPVAARRLGLHRRAGAGGLRPWPGEAGPARPRARRRLPQPGPHGAFRAGATRALDRRAAGGALAAERPRPRLWRPPRPRRLLRPRRHGRGPHPL</sequence>
<feature type="compositionally biased region" description="Low complexity" evidence="1">
    <location>
        <begin position="27"/>
        <end position="39"/>
    </location>
</feature>
<evidence type="ECO:0000313" key="2">
    <source>
        <dbReference type="EMBL" id="CAA9288905.1"/>
    </source>
</evidence>
<dbReference type="EMBL" id="CADCTD010000187">
    <property type="protein sequence ID" value="CAA9288905.1"/>
    <property type="molecule type" value="Genomic_DNA"/>
</dbReference>
<feature type="compositionally biased region" description="Basic residues" evidence="1">
    <location>
        <begin position="40"/>
        <end position="54"/>
    </location>
</feature>
<organism evidence="2">
    <name type="scientific">uncultured Craurococcus sp</name>
    <dbReference type="NCBI Taxonomy" id="1135998"/>
    <lineage>
        <taxon>Bacteria</taxon>
        <taxon>Pseudomonadati</taxon>
        <taxon>Pseudomonadota</taxon>
        <taxon>Alphaproteobacteria</taxon>
        <taxon>Acetobacterales</taxon>
        <taxon>Acetobacteraceae</taxon>
        <taxon>Craurococcus</taxon>
        <taxon>environmental samples</taxon>
    </lineage>
</organism>
<feature type="compositionally biased region" description="Low complexity" evidence="1">
    <location>
        <begin position="77"/>
        <end position="103"/>
    </location>
</feature>
<feature type="non-terminal residue" evidence="2">
    <location>
        <position position="1"/>
    </location>
</feature>
<dbReference type="AlphaFoldDB" id="A0A6J4JVR1"/>
<proteinExistence type="predicted"/>
<reference evidence="2" key="1">
    <citation type="submission" date="2020-02" db="EMBL/GenBank/DDBJ databases">
        <authorList>
            <person name="Meier V. D."/>
        </authorList>
    </citation>
    <scope>NUCLEOTIDE SEQUENCE</scope>
    <source>
        <strain evidence="2">AVDCRST_MAG27</strain>
    </source>
</reference>
<feature type="compositionally biased region" description="Basic and acidic residues" evidence="1">
    <location>
        <begin position="55"/>
        <end position="64"/>
    </location>
</feature>
<feature type="region of interest" description="Disordered" evidence="1">
    <location>
        <begin position="193"/>
        <end position="276"/>
    </location>
</feature>
<gene>
    <name evidence="2" type="ORF">AVDCRST_MAG27-4526</name>
</gene>
<evidence type="ECO:0000256" key="1">
    <source>
        <dbReference type="SAM" id="MobiDB-lite"/>
    </source>
</evidence>
<feature type="compositionally biased region" description="Basic residues" evidence="1">
    <location>
        <begin position="252"/>
        <end position="276"/>
    </location>
</feature>
<feature type="compositionally biased region" description="Low complexity" evidence="1">
    <location>
        <begin position="201"/>
        <end position="212"/>
    </location>
</feature>
<name>A0A6J4JVR1_9PROT</name>
<protein>
    <submittedName>
        <fullName evidence="2">Uncharacterized protein</fullName>
    </submittedName>
</protein>
<accession>A0A6J4JVR1</accession>
<feature type="compositionally biased region" description="Basic and acidic residues" evidence="1">
    <location>
        <begin position="118"/>
        <end position="131"/>
    </location>
</feature>
<feature type="compositionally biased region" description="Low complexity" evidence="1">
    <location>
        <begin position="148"/>
        <end position="160"/>
    </location>
</feature>